<protein>
    <submittedName>
        <fullName evidence="1">Uncharacterized protein</fullName>
    </submittedName>
</protein>
<accession>A0A8J6E4Q7</accession>
<keyword evidence="2" id="KW-1185">Reference proteome</keyword>
<evidence type="ECO:0000313" key="1">
    <source>
        <dbReference type="EMBL" id="KAG9462850.1"/>
    </source>
</evidence>
<name>A0A8J6E4Q7_ELECQ</name>
<dbReference type="EMBL" id="WNTK01009224">
    <property type="protein sequence ID" value="KAG9462850.1"/>
    <property type="molecule type" value="Genomic_DNA"/>
</dbReference>
<dbReference type="AlphaFoldDB" id="A0A8J6E4Q7"/>
<evidence type="ECO:0000313" key="2">
    <source>
        <dbReference type="Proteomes" id="UP000770717"/>
    </source>
</evidence>
<reference evidence="1" key="1">
    <citation type="thesis" date="2020" institute="ProQuest LLC" country="789 East Eisenhower Parkway, Ann Arbor, MI, USA">
        <title>Comparative Genomics and Chromosome Evolution.</title>
        <authorList>
            <person name="Mudd A.B."/>
        </authorList>
    </citation>
    <scope>NUCLEOTIDE SEQUENCE</scope>
    <source>
        <strain evidence="1">HN-11 Male</strain>
        <tissue evidence="1">Kidney and liver</tissue>
    </source>
</reference>
<sequence length="80" mass="9215">MSRFSSPPRGRRRPWCRRWSGIRRLPDPKSTGKSVRVSGWGRERLILGSRTPSQLPKRAPKFWASDSTRMITPPKIGKVD</sequence>
<organism evidence="1 2">
    <name type="scientific">Eleutherodactylus coqui</name>
    <name type="common">Puerto Rican coqui</name>
    <dbReference type="NCBI Taxonomy" id="57060"/>
    <lineage>
        <taxon>Eukaryota</taxon>
        <taxon>Metazoa</taxon>
        <taxon>Chordata</taxon>
        <taxon>Craniata</taxon>
        <taxon>Vertebrata</taxon>
        <taxon>Euteleostomi</taxon>
        <taxon>Amphibia</taxon>
        <taxon>Batrachia</taxon>
        <taxon>Anura</taxon>
        <taxon>Neobatrachia</taxon>
        <taxon>Hyloidea</taxon>
        <taxon>Eleutherodactylidae</taxon>
        <taxon>Eleutherodactylinae</taxon>
        <taxon>Eleutherodactylus</taxon>
        <taxon>Eleutherodactylus</taxon>
    </lineage>
</organism>
<comment type="caution">
    <text evidence="1">The sequence shown here is derived from an EMBL/GenBank/DDBJ whole genome shotgun (WGS) entry which is preliminary data.</text>
</comment>
<proteinExistence type="predicted"/>
<gene>
    <name evidence="1" type="ORF">GDO78_022993</name>
</gene>
<dbReference type="Proteomes" id="UP000770717">
    <property type="component" value="Unassembled WGS sequence"/>
</dbReference>